<dbReference type="Proteomes" id="UP000187261">
    <property type="component" value="Unassembled WGS sequence"/>
</dbReference>
<organism evidence="6 7">
    <name type="scientific">Epilithonimonas bovis DSM 19482</name>
    <dbReference type="NCBI Taxonomy" id="1121284"/>
    <lineage>
        <taxon>Bacteria</taxon>
        <taxon>Pseudomonadati</taxon>
        <taxon>Bacteroidota</taxon>
        <taxon>Flavobacteriia</taxon>
        <taxon>Flavobacteriales</taxon>
        <taxon>Weeksellaceae</taxon>
        <taxon>Chryseobacterium group</taxon>
        <taxon>Epilithonimonas</taxon>
    </lineage>
</organism>
<protein>
    <submittedName>
        <fullName evidence="6">TIGR00659 family protein</fullName>
    </submittedName>
</protein>
<dbReference type="AlphaFoldDB" id="A0A1U7Q0J3"/>
<evidence type="ECO:0000256" key="5">
    <source>
        <dbReference type="SAM" id="Phobius"/>
    </source>
</evidence>
<sequence>MKEAIFNPTFFIAITVGAFYIGLIIQKKTKSLLLNPILIAMILLIVFLEVFHIDYATYHENSKLIDFMLQPAIVCLAIPLYQQLKKIQQQIIPLLVSSLVGSAVGIISVVAIAWAMGAPKEIILSLAPKSVTTPIAMEVSKTIGGIPALTSCVVIFVGIFGAIYGYMILKKSKVQSPIAQGLSMGMSAHAVGTSKSMDISASYGAFSTLGLIINGILTALLAPYLVMLMQAILGF</sequence>
<proteinExistence type="predicted"/>
<dbReference type="EMBL" id="FTPU01000033">
    <property type="protein sequence ID" value="SIT97850.1"/>
    <property type="molecule type" value="Genomic_DNA"/>
</dbReference>
<name>A0A1U7Q0J3_9FLAO</name>
<comment type="subcellular location">
    <subcellularLocation>
        <location evidence="1">Membrane</location>
        <topology evidence="1">Multi-pass membrane protein</topology>
    </subcellularLocation>
</comment>
<dbReference type="RefSeq" id="WP_076783972.1">
    <property type="nucleotide sequence ID" value="NZ_FTPU01000033.1"/>
</dbReference>
<accession>A0A1U7Q0J3</accession>
<dbReference type="GO" id="GO:0016020">
    <property type="term" value="C:membrane"/>
    <property type="evidence" value="ECO:0007669"/>
    <property type="project" value="UniProtKB-SubCell"/>
</dbReference>
<dbReference type="OrthoDB" id="9811701at2"/>
<feature type="transmembrane region" description="Helical" evidence="5">
    <location>
        <begin position="146"/>
        <end position="169"/>
    </location>
</feature>
<dbReference type="Pfam" id="PF04172">
    <property type="entry name" value="LrgB"/>
    <property type="match status" value="1"/>
</dbReference>
<evidence type="ECO:0000313" key="7">
    <source>
        <dbReference type="Proteomes" id="UP000187261"/>
    </source>
</evidence>
<evidence type="ECO:0000256" key="2">
    <source>
        <dbReference type="ARBA" id="ARBA00022692"/>
    </source>
</evidence>
<dbReference type="PANTHER" id="PTHR30249">
    <property type="entry name" value="PUTATIVE SEROTONIN TRANSPORTER"/>
    <property type="match status" value="1"/>
</dbReference>
<feature type="transmembrane region" description="Helical" evidence="5">
    <location>
        <begin position="32"/>
        <end position="52"/>
    </location>
</feature>
<feature type="transmembrane region" description="Helical" evidence="5">
    <location>
        <begin position="94"/>
        <end position="116"/>
    </location>
</feature>
<dbReference type="STRING" id="1121284.SAMN05660493_02578"/>
<evidence type="ECO:0000256" key="1">
    <source>
        <dbReference type="ARBA" id="ARBA00004141"/>
    </source>
</evidence>
<evidence type="ECO:0000256" key="4">
    <source>
        <dbReference type="ARBA" id="ARBA00023136"/>
    </source>
</evidence>
<keyword evidence="7" id="KW-1185">Reference proteome</keyword>
<feature type="transmembrane region" description="Helical" evidence="5">
    <location>
        <begin position="6"/>
        <end position="25"/>
    </location>
</feature>
<keyword evidence="2 5" id="KW-0812">Transmembrane</keyword>
<evidence type="ECO:0000313" key="6">
    <source>
        <dbReference type="EMBL" id="SIT97850.1"/>
    </source>
</evidence>
<feature type="transmembrane region" description="Helical" evidence="5">
    <location>
        <begin position="64"/>
        <end position="82"/>
    </location>
</feature>
<dbReference type="PANTHER" id="PTHR30249:SF0">
    <property type="entry name" value="PLASTIDAL GLYCOLATE_GLYCERATE TRANSLOCATOR 1, CHLOROPLASTIC"/>
    <property type="match status" value="1"/>
</dbReference>
<reference evidence="7" key="1">
    <citation type="submission" date="2016-10" db="EMBL/GenBank/DDBJ databases">
        <authorList>
            <person name="Varghese N."/>
            <person name="Submissions S."/>
        </authorList>
    </citation>
    <scope>NUCLEOTIDE SEQUENCE [LARGE SCALE GENOMIC DNA]</scope>
    <source>
        <strain evidence="7">DSM 19482</strain>
    </source>
</reference>
<keyword evidence="3 5" id="KW-1133">Transmembrane helix</keyword>
<evidence type="ECO:0000256" key="3">
    <source>
        <dbReference type="ARBA" id="ARBA00022989"/>
    </source>
</evidence>
<feature type="transmembrane region" description="Helical" evidence="5">
    <location>
        <begin position="203"/>
        <end position="226"/>
    </location>
</feature>
<gene>
    <name evidence="6" type="ORF">SAMN05660493_02578</name>
</gene>
<keyword evidence="4 5" id="KW-0472">Membrane</keyword>
<dbReference type="InterPro" id="IPR007300">
    <property type="entry name" value="CidB/LrgB"/>
</dbReference>